<comment type="caution">
    <text evidence="2">The sequence shown here is derived from an EMBL/GenBank/DDBJ whole genome shotgun (WGS) entry which is preliminary data.</text>
</comment>
<dbReference type="EMBL" id="LBSR01000005">
    <property type="protein sequence ID" value="KKQ23086.1"/>
    <property type="molecule type" value="Genomic_DNA"/>
</dbReference>
<keyword evidence="1" id="KW-0472">Membrane</keyword>
<accession>A0A0G0J4F0</accession>
<evidence type="ECO:0000313" key="3">
    <source>
        <dbReference type="Proteomes" id="UP000034044"/>
    </source>
</evidence>
<protein>
    <submittedName>
        <fullName evidence="2">Uncharacterized protein</fullName>
    </submittedName>
</protein>
<sequence length="128" mass="14928">MNKINKTLLSSAIILAVALIGVIYWQKKGFEKPYYAVYLDTGDLYFGQMHFFPRFFLSDVYFLKQNIEDKENPLSLSKFSNAFYGPEDKIYLNKENIIWKAKLSENSQVLQFLKNPQEQQTPSSAQLK</sequence>
<keyword evidence="1" id="KW-1133">Transmembrane helix</keyword>
<organism evidence="2 3">
    <name type="scientific">Candidatus Wolfebacteria bacterium GW2011_GWC1_37_10</name>
    <dbReference type="NCBI Taxonomy" id="1619010"/>
    <lineage>
        <taxon>Bacteria</taxon>
        <taxon>Candidatus Wolfeibacteriota</taxon>
    </lineage>
</organism>
<reference evidence="2 3" key="1">
    <citation type="journal article" date="2015" name="Nature">
        <title>rRNA introns, odd ribosomes, and small enigmatic genomes across a large radiation of phyla.</title>
        <authorList>
            <person name="Brown C.T."/>
            <person name="Hug L.A."/>
            <person name="Thomas B.C."/>
            <person name="Sharon I."/>
            <person name="Castelle C.J."/>
            <person name="Singh A."/>
            <person name="Wilkins M.J."/>
            <person name="Williams K.H."/>
            <person name="Banfield J.F."/>
        </authorList>
    </citation>
    <scope>NUCLEOTIDE SEQUENCE [LARGE SCALE GENOMIC DNA]</scope>
</reference>
<evidence type="ECO:0000313" key="2">
    <source>
        <dbReference type="EMBL" id="KKQ23086.1"/>
    </source>
</evidence>
<evidence type="ECO:0000256" key="1">
    <source>
        <dbReference type="SAM" id="Phobius"/>
    </source>
</evidence>
<dbReference type="Proteomes" id="UP000034044">
    <property type="component" value="Unassembled WGS sequence"/>
</dbReference>
<gene>
    <name evidence="2" type="ORF">US36_C0005G0037</name>
</gene>
<name>A0A0G0J4F0_9BACT</name>
<feature type="transmembrane region" description="Helical" evidence="1">
    <location>
        <begin position="7"/>
        <end position="25"/>
    </location>
</feature>
<keyword evidence="1" id="KW-0812">Transmembrane</keyword>
<dbReference type="AlphaFoldDB" id="A0A0G0J4F0"/>
<proteinExistence type="predicted"/>